<feature type="DNA-binding region" description="OmpR/PhoB-type" evidence="5">
    <location>
        <begin position="13"/>
        <end position="121"/>
    </location>
</feature>
<evidence type="ECO:0000256" key="1">
    <source>
        <dbReference type="ARBA" id="ARBA00005820"/>
    </source>
</evidence>
<feature type="domain" description="OmpR/PhoB-type" evidence="6">
    <location>
        <begin position="13"/>
        <end position="121"/>
    </location>
</feature>
<name>A0A1G8FLR4_9MICC</name>
<sequence>MLQSDTFSPSHSGSPVDAPGVPAFLTVQLIGSLRIRRGDTVLNARTLGGPKPRQILEILLLSLGTPVSKDRLIEVLWEGHAPAEALPTLESYVSVLRRNIQPGSGKLGPLRTTTGGYVMDAAMVDLDVFRFDQLLRLAQQSAPETALQLLQEALGFATAPLLGDELLPAWAEDERELHNSRVLEATVLAAETAATLGAVSESIDWAQKALTMDPLNERAWEARIAGLERTGRYAEGLQCYEKCRRAMVRELGCAPGPGLKAAHARLLQATAENEGELSDVLSALLVLHGQLSRTPTPAAEAAPQIVRQSLREATHVINSFLLRAMSAA</sequence>
<keyword evidence="4" id="KW-0804">Transcription</keyword>
<protein>
    <submittedName>
        <fullName evidence="7">DNA-binding transcriptional activator of the SARP family</fullName>
    </submittedName>
</protein>
<dbReference type="SUPFAM" id="SSF48452">
    <property type="entry name" value="TPR-like"/>
    <property type="match status" value="1"/>
</dbReference>
<dbReference type="Pfam" id="PF03704">
    <property type="entry name" value="BTAD"/>
    <property type="match status" value="1"/>
</dbReference>
<dbReference type="SMART" id="SM00862">
    <property type="entry name" value="Trans_reg_C"/>
    <property type="match status" value="1"/>
</dbReference>
<dbReference type="Gene3D" id="1.25.40.10">
    <property type="entry name" value="Tetratricopeptide repeat domain"/>
    <property type="match status" value="1"/>
</dbReference>
<dbReference type="EMBL" id="FNDT01000003">
    <property type="protein sequence ID" value="SDH83085.1"/>
    <property type="molecule type" value="Genomic_DNA"/>
</dbReference>
<evidence type="ECO:0000256" key="2">
    <source>
        <dbReference type="ARBA" id="ARBA00023015"/>
    </source>
</evidence>
<dbReference type="InterPro" id="IPR005158">
    <property type="entry name" value="BTAD"/>
</dbReference>
<reference evidence="7 8" key="1">
    <citation type="submission" date="2016-10" db="EMBL/GenBank/DDBJ databases">
        <authorList>
            <person name="de Groot N.N."/>
        </authorList>
    </citation>
    <scope>NUCLEOTIDE SEQUENCE [LARGE SCALE GENOMIC DNA]</scope>
    <source>
        <strain evidence="7 8">NP_1H</strain>
    </source>
</reference>
<dbReference type="PANTHER" id="PTHR35807">
    <property type="entry name" value="TRANSCRIPTIONAL REGULATOR REDD-RELATED"/>
    <property type="match status" value="1"/>
</dbReference>
<dbReference type="Gene3D" id="1.10.10.10">
    <property type="entry name" value="Winged helix-like DNA-binding domain superfamily/Winged helix DNA-binding domain"/>
    <property type="match status" value="1"/>
</dbReference>
<dbReference type="PANTHER" id="PTHR35807:SF1">
    <property type="entry name" value="TRANSCRIPTIONAL REGULATOR REDD"/>
    <property type="match status" value="1"/>
</dbReference>
<dbReference type="PROSITE" id="PS51755">
    <property type="entry name" value="OMPR_PHOB"/>
    <property type="match status" value="1"/>
</dbReference>
<dbReference type="Pfam" id="PF00486">
    <property type="entry name" value="Trans_reg_C"/>
    <property type="match status" value="1"/>
</dbReference>
<comment type="similarity">
    <text evidence="1">Belongs to the AfsR/DnrI/RedD regulatory family.</text>
</comment>
<dbReference type="RefSeq" id="WP_090585012.1">
    <property type="nucleotide sequence ID" value="NZ_FNDT01000003.1"/>
</dbReference>
<keyword evidence="2" id="KW-0805">Transcription regulation</keyword>
<dbReference type="AlphaFoldDB" id="A0A1G8FLR4"/>
<evidence type="ECO:0000256" key="3">
    <source>
        <dbReference type="ARBA" id="ARBA00023125"/>
    </source>
</evidence>
<dbReference type="GO" id="GO:0000160">
    <property type="term" value="P:phosphorelay signal transduction system"/>
    <property type="evidence" value="ECO:0007669"/>
    <property type="project" value="InterPro"/>
</dbReference>
<dbReference type="STRING" id="335973.SAMN04488693_103114"/>
<gene>
    <name evidence="7" type="ORF">SAMN04488693_103114</name>
</gene>
<evidence type="ECO:0000313" key="7">
    <source>
        <dbReference type="EMBL" id="SDH83085.1"/>
    </source>
</evidence>
<evidence type="ECO:0000256" key="4">
    <source>
        <dbReference type="ARBA" id="ARBA00023163"/>
    </source>
</evidence>
<evidence type="ECO:0000259" key="6">
    <source>
        <dbReference type="PROSITE" id="PS51755"/>
    </source>
</evidence>
<organism evidence="7 8">
    <name type="scientific">Arthrobacter subterraneus</name>
    <dbReference type="NCBI Taxonomy" id="335973"/>
    <lineage>
        <taxon>Bacteria</taxon>
        <taxon>Bacillati</taxon>
        <taxon>Actinomycetota</taxon>
        <taxon>Actinomycetes</taxon>
        <taxon>Micrococcales</taxon>
        <taxon>Micrococcaceae</taxon>
        <taxon>Arthrobacter</taxon>
    </lineage>
</organism>
<dbReference type="InterPro" id="IPR051677">
    <property type="entry name" value="AfsR-DnrI-RedD_regulator"/>
</dbReference>
<dbReference type="SUPFAM" id="SSF46894">
    <property type="entry name" value="C-terminal effector domain of the bipartite response regulators"/>
    <property type="match status" value="1"/>
</dbReference>
<accession>A0A1G8FLR4</accession>
<evidence type="ECO:0000313" key="8">
    <source>
        <dbReference type="Proteomes" id="UP000199258"/>
    </source>
</evidence>
<dbReference type="GO" id="GO:0006355">
    <property type="term" value="P:regulation of DNA-templated transcription"/>
    <property type="evidence" value="ECO:0007669"/>
    <property type="project" value="InterPro"/>
</dbReference>
<proteinExistence type="inferred from homology"/>
<dbReference type="GO" id="GO:0003677">
    <property type="term" value="F:DNA binding"/>
    <property type="evidence" value="ECO:0007669"/>
    <property type="project" value="UniProtKB-UniRule"/>
</dbReference>
<dbReference type="SMART" id="SM01043">
    <property type="entry name" value="BTAD"/>
    <property type="match status" value="1"/>
</dbReference>
<dbReference type="Proteomes" id="UP000199258">
    <property type="component" value="Unassembled WGS sequence"/>
</dbReference>
<dbReference type="OrthoDB" id="134712at2"/>
<dbReference type="InterPro" id="IPR001867">
    <property type="entry name" value="OmpR/PhoB-type_DNA-bd"/>
</dbReference>
<dbReference type="InterPro" id="IPR036388">
    <property type="entry name" value="WH-like_DNA-bd_sf"/>
</dbReference>
<dbReference type="InterPro" id="IPR016032">
    <property type="entry name" value="Sig_transdc_resp-reg_C-effctor"/>
</dbReference>
<keyword evidence="3 5" id="KW-0238">DNA-binding</keyword>
<keyword evidence="8" id="KW-1185">Reference proteome</keyword>
<dbReference type="InterPro" id="IPR011990">
    <property type="entry name" value="TPR-like_helical_dom_sf"/>
</dbReference>
<evidence type="ECO:0000256" key="5">
    <source>
        <dbReference type="PROSITE-ProRule" id="PRU01091"/>
    </source>
</evidence>